<accession>A0A7W2EEB3</accession>
<keyword evidence="2" id="KW-1185">Reference proteome</keyword>
<organism evidence="1 2">
    <name type="scientific">Rugamonas fusca</name>
    <dbReference type="NCBI Taxonomy" id="2758568"/>
    <lineage>
        <taxon>Bacteria</taxon>
        <taxon>Pseudomonadati</taxon>
        <taxon>Pseudomonadota</taxon>
        <taxon>Betaproteobacteria</taxon>
        <taxon>Burkholderiales</taxon>
        <taxon>Oxalobacteraceae</taxon>
        <taxon>Telluria group</taxon>
        <taxon>Rugamonas</taxon>
    </lineage>
</organism>
<dbReference type="AlphaFoldDB" id="A0A7W2EEB3"/>
<dbReference type="Proteomes" id="UP000566711">
    <property type="component" value="Unassembled WGS sequence"/>
</dbReference>
<dbReference type="RefSeq" id="WP_182213302.1">
    <property type="nucleotide sequence ID" value="NZ_JACEZS010000001.1"/>
</dbReference>
<reference evidence="1 2" key="1">
    <citation type="submission" date="2020-07" db="EMBL/GenBank/DDBJ databases">
        <title>Novel species isolated from subtropical streams in China.</title>
        <authorList>
            <person name="Lu H."/>
        </authorList>
    </citation>
    <scope>NUCLEOTIDE SEQUENCE [LARGE SCALE GENOMIC DNA]</scope>
    <source>
        <strain evidence="1 2">FT3S</strain>
    </source>
</reference>
<proteinExistence type="predicted"/>
<dbReference type="EMBL" id="JACEZS010000001">
    <property type="protein sequence ID" value="MBA5604090.1"/>
    <property type="molecule type" value="Genomic_DNA"/>
</dbReference>
<evidence type="ECO:0000313" key="2">
    <source>
        <dbReference type="Proteomes" id="UP000566711"/>
    </source>
</evidence>
<gene>
    <name evidence="1" type="ORF">H3H36_01780</name>
</gene>
<dbReference type="Pfam" id="PF16290">
    <property type="entry name" value="DUF4936"/>
    <property type="match status" value="1"/>
</dbReference>
<name>A0A7W2EEB3_9BURK</name>
<dbReference type="InterPro" id="IPR032556">
    <property type="entry name" value="DUF4936"/>
</dbReference>
<sequence>MRDLYIYYQVREADAPALLPRVSAMQAALAHQQGVAGQLKRRPEARDGLQTWMEVYPSTGEGFSAALAAAVEQAGVPALIAGARHVEVFMDMVPCA</sequence>
<evidence type="ECO:0000313" key="1">
    <source>
        <dbReference type="EMBL" id="MBA5604090.1"/>
    </source>
</evidence>
<comment type="caution">
    <text evidence="1">The sequence shown here is derived from an EMBL/GenBank/DDBJ whole genome shotgun (WGS) entry which is preliminary data.</text>
</comment>
<protein>
    <submittedName>
        <fullName evidence="1">DUF4936 family protein</fullName>
    </submittedName>
</protein>